<dbReference type="PROSITE" id="PS51186">
    <property type="entry name" value="GNAT"/>
    <property type="match status" value="1"/>
</dbReference>
<keyword evidence="1" id="KW-0808">Transferase</keyword>
<reference evidence="6 7" key="1">
    <citation type="journal article" date="2021" name="Hortic Res">
        <title>The domestication of Cucurbita argyrosperma as revealed by the genome of its wild relative.</title>
        <authorList>
            <person name="Barrera-Redondo J."/>
            <person name="Sanchez-de la Vega G."/>
            <person name="Aguirre-Liguori J.A."/>
            <person name="Castellanos-Morales G."/>
            <person name="Gutierrez-Guerrero Y.T."/>
            <person name="Aguirre-Dugua X."/>
            <person name="Aguirre-Planter E."/>
            <person name="Tenaillon M.I."/>
            <person name="Lira-Saade R."/>
            <person name="Eguiarte L.E."/>
        </authorList>
    </citation>
    <scope>NUCLEOTIDE SEQUENCE [LARGE SCALE GENOMIC DNA]</scope>
    <source>
        <strain evidence="6">JBR-2021</strain>
    </source>
</reference>
<keyword evidence="7" id="KW-1185">Reference proteome</keyword>
<evidence type="ECO:0000313" key="7">
    <source>
        <dbReference type="Proteomes" id="UP000685013"/>
    </source>
</evidence>
<comment type="similarity">
    <text evidence="3">Belongs to the acetyltransferase family. ARD1 subfamily.</text>
</comment>
<dbReference type="GO" id="GO:0031415">
    <property type="term" value="C:NatA complex"/>
    <property type="evidence" value="ECO:0007669"/>
    <property type="project" value="InterPro"/>
</dbReference>
<dbReference type="EMBL" id="JAGKQH010000008">
    <property type="protein sequence ID" value="KAG6593281.1"/>
    <property type="molecule type" value="Genomic_DNA"/>
</dbReference>
<gene>
    <name evidence="6" type="primary">NAA10</name>
    <name evidence="6" type="ORF">SDJN03_12757</name>
</gene>
<dbReference type="GO" id="GO:1990189">
    <property type="term" value="F:protein N-terminal-serine acetyltransferase activity"/>
    <property type="evidence" value="ECO:0007669"/>
    <property type="project" value="TreeGrafter"/>
</dbReference>
<dbReference type="AlphaFoldDB" id="A0AAV6N7W4"/>
<dbReference type="FunFam" id="3.40.630.30:FF:000037">
    <property type="entry name" value="N-alpha-acetyltransferase daf-31-like"/>
    <property type="match status" value="1"/>
</dbReference>
<evidence type="ECO:0000256" key="3">
    <source>
        <dbReference type="ARBA" id="ARBA00025786"/>
    </source>
</evidence>
<evidence type="ECO:0000256" key="4">
    <source>
        <dbReference type="SAM" id="MobiDB-lite"/>
    </source>
</evidence>
<dbReference type="InterPro" id="IPR000182">
    <property type="entry name" value="GNAT_dom"/>
</dbReference>
<evidence type="ECO:0000259" key="5">
    <source>
        <dbReference type="PROSITE" id="PS51186"/>
    </source>
</evidence>
<evidence type="ECO:0000256" key="1">
    <source>
        <dbReference type="ARBA" id="ARBA00022679"/>
    </source>
</evidence>
<dbReference type="CDD" id="cd04301">
    <property type="entry name" value="NAT_SF"/>
    <property type="match status" value="1"/>
</dbReference>
<dbReference type="PANTHER" id="PTHR23091:SF4">
    <property type="entry name" value="N-TERMINAL AMINO-ACID N(ALPHA)-ACETYLTRANSFERASE NATA"/>
    <property type="match status" value="1"/>
</dbReference>
<feature type="region of interest" description="Disordered" evidence="4">
    <location>
        <begin position="210"/>
        <end position="278"/>
    </location>
</feature>
<accession>A0AAV6N7W4</accession>
<dbReference type="GO" id="GO:1990190">
    <property type="term" value="F:protein-N-terminal-glutamate acetyltransferase activity"/>
    <property type="evidence" value="ECO:0007669"/>
    <property type="project" value="TreeGrafter"/>
</dbReference>
<evidence type="ECO:0000313" key="6">
    <source>
        <dbReference type="EMBL" id="KAG6593281.1"/>
    </source>
</evidence>
<feature type="non-terminal residue" evidence="6">
    <location>
        <position position="1"/>
    </location>
</feature>
<protein>
    <submittedName>
        <fullName evidence="6">N-terminal acetyltransferase A complex catalytic subunit NAA10</fullName>
    </submittedName>
</protein>
<dbReference type="Proteomes" id="UP000685013">
    <property type="component" value="Chromosome 8"/>
</dbReference>
<keyword evidence="2" id="KW-0012">Acyltransferase</keyword>
<feature type="domain" description="N-acetyltransferase" evidence="5">
    <location>
        <begin position="58"/>
        <end position="208"/>
    </location>
</feature>
<comment type="caution">
    <text evidence="6">The sequence shown here is derived from an EMBL/GenBank/DDBJ whole genome shotgun (WGS) entry which is preliminary data.</text>
</comment>
<proteinExistence type="inferred from homology"/>
<feature type="compositionally biased region" description="Gly residues" evidence="4">
    <location>
        <begin position="246"/>
        <end position="256"/>
    </location>
</feature>
<dbReference type="Pfam" id="PF00583">
    <property type="entry name" value="Acetyltransf_1"/>
    <property type="match status" value="1"/>
</dbReference>
<feature type="compositionally biased region" description="Basic residues" evidence="4">
    <location>
        <begin position="210"/>
        <end position="245"/>
    </location>
</feature>
<evidence type="ECO:0000256" key="2">
    <source>
        <dbReference type="ARBA" id="ARBA00023315"/>
    </source>
</evidence>
<dbReference type="InterPro" id="IPR045047">
    <property type="entry name" value="Ard1-like"/>
</dbReference>
<name>A0AAV6N7W4_9ROSI</name>
<sequence length="278" mass="30987">MIRPKFSRLKDQIPETPFAVSISFLPVYAPSSSISISIISPSSTLIPPRSPITSPAMVCIRKAVVDDLMAMQACNLFCLPENYQMKYYFYHILSWPQLLYVAEDYNGRIVGYVLAKMEEESNECHGHITSLAVLRTHRKLGLATKLMSAAQNAMEQVYGAEYVSLHVRKSNRAAFNLYTETLGYKIHDIEAKYYADGEDAYDMRKQLKGKQIHGTGHHHHHHHHHHHPHHHHHHGHGHGHGHGHQHGGGCCSGGDSGSVAEVKAESKGNASKADSKAN</sequence>
<dbReference type="PANTHER" id="PTHR23091">
    <property type="entry name" value="N-TERMINAL ACETYLTRANSFERASE"/>
    <property type="match status" value="1"/>
</dbReference>
<organism evidence="6 7">
    <name type="scientific">Cucurbita argyrosperma subsp. sororia</name>
    <dbReference type="NCBI Taxonomy" id="37648"/>
    <lineage>
        <taxon>Eukaryota</taxon>
        <taxon>Viridiplantae</taxon>
        <taxon>Streptophyta</taxon>
        <taxon>Embryophyta</taxon>
        <taxon>Tracheophyta</taxon>
        <taxon>Spermatophyta</taxon>
        <taxon>Magnoliopsida</taxon>
        <taxon>eudicotyledons</taxon>
        <taxon>Gunneridae</taxon>
        <taxon>Pentapetalae</taxon>
        <taxon>rosids</taxon>
        <taxon>fabids</taxon>
        <taxon>Cucurbitales</taxon>
        <taxon>Cucurbitaceae</taxon>
        <taxon>Cucurbiteae</taxon>
        <taxon>Cucurbita</taxon>
    </lineage>
</organism>